<dbReference type="Proteomes" id="UP000016480">
    <property type="component" value="Unassembled WGS sequence"/>
</dbReference>
<comment type="caution">
    <text evidence="1">The sequence shown here is derived from an EMBL/GenBank/DDBJ whole genome shotgun (WGS) entry which is preliminary data.</text>
</comment>
<reference evidence="1 2" key="1">
    <citation type="journal article" date="2012" name="J. Bacteriol.">
        <title>Genome sequence of the cycloprodigiosin-producing bacterial strain Pseudoalteromonas rubra ATCC 29570(T).</title>
        <authorList>
            <person name="Xie B.B."/>
            <person name="Shu Y.L."/>
            <person name="Qin Q.L."/>
            <person name="Rong J.C."/>
            <person name="Zhang X.Y."/>
            <person name="Chen X.L."/>
            <person name="Zhou B.C."/>
            <person name="Zhang Y.Z."/>
        </authorList>
    </citation>
    <scope>NUCLEOTIDE SEQUENCE [LARGE SCALE GENOMIC DNA]</scope>
    <source>
        <strain evidence="1 2">DSM 6842</strain>
    </source>
</reference>
<dbReference type="AlphaFoldDB" id="A0A8T0CDR7"/>
<gene>
    <name evidence="1" type="ORF">PRUB_a1943</name>
</gene>
<name>A0A8T0CDR7_9GAMM</name>
<accession>A0A8T0CDR7</accession>
<evidence type="ECO:0000313" key="2">
    <source>
        <dbReference type="Proteomes" id="UP000016480"/>
    </source>
</evidence>
<organism evidence="1 2">
    <name type="scientific">Pseudoalteromonas rubra</name>
    <dbReference type="NCBI Taxonomy" id="43658"/>
    <lineage>
        <taxon>Bacteria</taxon>
        <taxon>Pseudomonadati</taxon>
        <taxon>Pseudomonadota</taxon>
        <taxon>Gammaproteobacteria</taxon>
        <taxon>Alteromonadales</taxon>
        <taxon>Pseudoalteromonadaceae</taxon>
        <taxon>Pseudoalteromonas</taxon>
    </lineage>
</organism>
<dbReference type="EMBL" id="AHCD03000020">
    <property type="protein sequence ID" value="KAF7788856.1"/>
    <property type="molecule type" value="Genomic_DNA"/>
</dbReference>
<proteinExistence type="predicted"/>
<sequence length="39" mass="4179">MSDLSATPGVALMQVKSPTTGPTFYNPGRIGQGFFMPEF</sequence>
<evidence type="ECO:0000313" key="1">
    <source>
        <dbReference type="EMBL" id="KAF7788856.1"/>
    </source>
</evidence>
<protein>
    <submittedName>
        <fullName evidence="1">Uncharacterized protein</fullName>
    </submittedName>
</protein>